<feature type="domain" description="USP" evidence="3">
    <location>
        <begin position="1"/>
        <end position="47"/>
    </location>
</feature>
<proteinExistence type="predicted"/>
<dbReference type="InterPro" id="IPR028889">
    <property type="entry name" value="USP"/>
</dbReference>
<dbReference type="Pfam" id="PF07686">
    <property type="entry name" value="V-set"/>
    <property type="match status" value="1"/>
</dbReference>
<reference evidence="5" key="1">
    <citation type="journal article" date="2023" name="Science">
        <title>Genome structures resolve the early diversification of teleost fishes.</title>
        <authorList>
            <person name="Parey E."/>
            <person name="Louis A."/>
            <person name="Montfort J."/>
            <person name="Bouchez O."/>
            <person name="Roques C."/>
            <person name="Iampietro C."/>
            <person name="Lluch J."/>
            <person name="Castinel A."/>
            <person name="Donnadieu C."/>
            <person name="Desvignes T."/>
            <person name="Floi Bucao C."/>
            <person name="Jouanno E."/>
            <person name="Wen M."/>
            <person name="Mejri S."/>
            <person name="Dirks R."/>
            <person name="Jansen H."/>
            <person name="Henkel C."/>
            <person name="Chen W.J."/>
            <person name="Zahm M."/>
            <person name="Cabau C."/>
            <person name="Klopp C."/>
            <person name="Thompson A.W."/>
            <person name="Robinson-Rechavi M."/>
            <person name="Braasch I."/>
            <person name="Lecointre G."/>
            <person name="Bobe J."/>
            <person name="Postlethwait J.H."/>
            <person name="Berthelot C."/>
            <person name="Roest Crollius H."/>
            <person name="Guiguen Y."/>
        </authorList>
    </citation>
    <scope>NUCLEOTIDE SEQUENCE</scope>
    <source>
        <strain evidence="5">WJC10195</strain>
    </source>
</reference>
<dbReference type="SUPFAM" id="SSF54001">
    <property type="entry name" value="Cysteine proteinases"/>
    <property type="match status" value="1"/>
</dbReference>
<dbReference type="SMART" id="SM00408">
    <property type="entry name" value="IGc2"/>
    <property type="match status" value="2"/>
</dbReference>
<dbReference type="InterPro" id="IPR013783">
    <property type="entry name" value="Ig-like_fold"/>
</dbReference>
<feature type="domain" description="Ig-like" evidence="4">
    <location>
        <begin position="58"/>
        <end position="177"/>
    </location>
</feature>
<dbReference type="InterPro" id="IPR007110">
    <property type="entry name" value="Ig-like_dom"/>
</dbReference>
<dbReference type="AlphaFoldDB" id="A0A9Q1FBP0"/>
<name>A0A9Q1FBP0_SYNKA</name>
<dbReference type="GO" id="GO:0016579">
    <property type="term" value="P:protein deubiquitination"/>
    <property type="evidence" value="ECO:0007669"/>
    <property type="project" value="InterPro"/>
</dbReference>
<feature type="transmembrane region" description="Helical" evidence="2">
    <location>
        <begin position="398"/>
        <end position="421"/>
    </location>
</feature>
<evidence type="ECO:0000313" key="5">
    <source>
        <dbReference type="EMBL" id="KAJ8354937.1"/>
    </source>
</evidence>
<feature type="domain" description="Ig-like" evidence="4">
    <location>
        <begin position="187"/>
        <end position="248"/>
    </location>
</feature>
<dbReference type="InterPro" id="IPR001394">
    <property type="entry name" value="Peptidase_C19_UCH"/>
</dbReference>
<keyword evidence="2" id="KW-0472">Membrane</keyword>
<evidence type="ECO:0000256" key="1">
    <source>
        <dbReference type="SAM" id="MobiDB-lite"/>
    </source>
</evidence>
<dbReference type="InterPro" id="IPR038765">
    <property type="entry name" value="Papain-like_cys_pep_sf"/>
</dbReference>
<organism evidence="5 6">
    <name type="scientific">Synaphobranchus kaupii</name>
    <name type="common">Kaup's arrowtooth eel</name>
    <dbReference type="NCBI Taxonomy" id="118154"/>
    <lineage>
        <taxon>Eukaryota</taxon>
        <taxon>Metazoa</taxon>
        <taxon>Chordata</taxon>
        <taxon>Craniata</taxon>
        <taxon>Vertebrata</taxon>
        <taxon>Euteleostomi</taxon>
        <taxon>Actinopterygii</taxon>
        <taxon>Neopterygii</taxon>
        <taxon>Teleostei</taxon>
        <taxon>Anguilliformes</taxon>
        <taxon>Synaphobranchidae</taxon>
        <taxon>Synaphobranchus</taxon>
    </lineage>
</organism>
<evidence type="ECO:0000256" key="2">
    <source>
        <dbReference type="SAM" id="Phobius"/>
    </source>
</evidence>
<dbReference type="Gene3D" id="3.90.70.10">
    <property type="entry name" value="Cysteine proteinases"/>
    <property type="match status" value="1"/>
</dbReference>
<feature type="compositionally biased region" description="Basic and acidic residues" evidence="1">
    <location>
        <begin position="462"/>
        <end position="474"/>
    </location>
</feature>
<keyword evidence="2" id="KW-0812">Transmembrane</keyword>
<dbReference type="InterPro" id="IPR003599">
    <property type="entry name" value="Ig_sub"/>
</dbReference>
<dbReference type="PANTHER" id="PTHR11422:SF6">
    <property type="entry name" value="HEMICENTIN-1 ISOFORM X1"/>
    <property type="match status" value="1"/>
</dbReference>
<evidence type="ECO:0000259" key="3">
    <source>
        <dbReference type="PROSITE" id="PS50235"/>
    </source>
</evidence>
<feature type="domain" description="Ig-like" evidence="4">
    <location>
        <begin position="249"/>
        <end position="368"/>
    </location>
</feature>
<keyword evidence="6" id="KW-1185">Reference proteome</keyword>
<keyword evidence="2" id="KW-1133">Transmembrane helix</keyword>
<dbReference type="InterPro" id="IPR013106">
    <property type="entry name" value="Ig_V-set"/>
</dbReference>
<accession>A0A9Q1FBP0</accession>
<dbReference type="OrthoDB" id="6159398at2759"/>
<evidence type="ECO:0000313" key="6">
    <source>
        <dbReference type="Proteomes" id="UP001152622"/>
    </source>
</evidence>
<dbReference type="Gene3D" id="2.60.40.10">
    <property type="entry name" value="Immunoglobulins"/>
    <property type="match status" value="3"/>
</dbReference>
<comment type="caution">
    <text evidence="5">The sequence shown here is derived from an EMBL/GenBank/DDBJ whole genome shotgun (WGS) entry which is preliminary data.</text>
</comment>
<dbReference type="GO" id="GO:0004843">
    <property type="term" value="F:cysteine-type deubiquitinase activity"/>
    <property type="evidence" value="ECO:0007669"/>
    <property type="project" value="InterPro"/>
</dbReference>
<dbReference type="SUPFAM" id="SSF48726">
    <property type="entry name" value="Immunoglobulin"/>
    <property type="match status" value="3"/>
</dbReference>
<feature type="region of interest" description="Disordered" evidence="1">
    <location>
        <begin position="446"/>
        <end position="474"/>
    </location>
</feature>
<dbReference type="PROSITE" id="PS50835">
    <property type="entry name" value="IG_LIKE"/>
    <property type="match status" value="3"/>
</dbReference>
<dbReference type="Pfam" id="PF00443">
    <property type="entry name" value="UCH"/>
    <property type="match status" value="1"/>
</dbReference>
<evidence type="ECO:0008006" key="7">
    <source>
        <dbReference type="Google" id="ProtNLM"/>
    </source>
</evidence>
<sequence>MGATTMCGHYVCHIKKDQQWVIFNDQKVCASEKPPKDLGYLYFYRRVTEFNLAESTVPSFLEMSNRHTCLLILVALCLGSVRCEEFYIEQGKIVMMSCSGAPSKAIEWLYNKQPCLKEDSRTGSILKGLAQMCSTGRARMIGSDLRIAHLVHADAGIYTCESKTVRYEHRLYVISVSASPACPLLPGTEAELRCQISGGSDVKPVWLRPDGKHGETSEMGSHTLQSVDPADNGTWACQIKSELRLSLSITVLGLSSTPKLTMSQGGSVLLPCIASQSLSSIGSLRLQEGGWERLSPGPTRLLSLEKKGGQLFWNSTGVQRNTLLFEENKLDANLSVTLKKVTVQQAGQYQCFLTFQGKGTVSAQVSLEVKGQPGVTGDGPGTNGLQPKNKEGFLGLNLWVWLAVGAGCLVLTLLTIIIVYLNRRNKRMKRRARKLRSMRQPLTNRDYCQCNRNTEAGRPNGRQRDKSSVKERQR</sequence>
<dbReference type="PROSITE" id="PS50235">
    <property type="entry name" value="USP_3"/>
    <property type="match status" value="1"/>
</dbReference>
<dbReference type="InterPro" id="IPR003598">
    <property type="entry name" value="Ig_sub2"/>
</dbReference>
<dbReference type="PANTHER" id="PTHR11422">
    <property type="entry name" value="T-CELL SURFACE GLYCOPROTEIN CD4"/>
    <property type="match status" value="1"/>
</dbReference>
<dbReference type="InterPro" id="IPR036179">
    <property type="entry name" value="Ig-like_dom_sf"/>
</dbReference>
<dbReference type="SMART" id="SM00409">
    <property type="entry name" value="IG"/>
    <property type="match status" value="3"/>
</dbReference>
<dbReference type="EMBL" id="JAINUF010000007">
    <property type="protein sequence ID" value="KAJ8354937.1"/>
    <property type="molecule type" value="Genomic_DNA"/>
</dbReference>
<dbReference type="Proteomes" id="UP001152622">
    <property type="component" value="Chromosome 7"/>
</dbReference>
<evidence type="ECO:0000259" key="4">
    <source>
        <dbReference type="PROSITE" id="PS50835"/>
    </source>
</evidence>
<gene>
    <name evidence="5" type="ORF">SKAU_G00225040</name>
</gene>
<protein>
    <recommendedName>
        <fullName evidence="7">T-cell surface glycoprotein CD4</fullName>
    </recommendedName>
</protein>